<gene>
    <name evidence="1" type="ORF">ANCDUO_01938</name>
</gene>
<dbReference type="EMBL" id="KN726588">
    <property type="protein sequence ID" value="KIH67727.1"/>
    <property type="molecule type" value="Genomic_DNA"/>
</dbReference>
<name>A0A0C2DXN3_9BILA</name>
<evidence type="ECO:0000313" key="1">
    <source>
        <dbReference type="EMBL" id="KIH67727.1"/>
    </source>
</evidence>
<protein>
    <submittedName>
        <fullName evidence="1">Uncharacterized protein</fullName>
    </submittedName>
</protein>
<reference evidence="1 2" key="1">
    <citation type="submission" date="2013-12" db="EMBL/GenBank/DDBJ databases">
        <title>Draft genome of the parsitic nematode Ancylostoma duodenale.</title>
        <authorList>
            <person name="Mitreva M."/>
        </authorList>
    </citation>
    <scope>NUCLEOTIDE SEQUENCE [LARGE SCALE GENOMIC DNA]</scope>
    <source>
        <strain evidence="1 2">Zhejiang</strain>
    </source>
</reference>
<accession>A0A0C2DXN3</accession>
<sequence length="101" mass="10186">MRSHASYPSGGIEGESPIAVVPQPIPEVEEAPVPAIPAVGKTEYAVPHAVVAPAPAVAPAPVIAHAPNAAPQAVVVHAQPVVQAAPVPVPYPVVRYSVKGM</sequence>
<organism evidence="1 2">
    <name type="scientific">Ancylostoma duodenale</name>
    <dbReference type="NCBI Taxonomy" id="51022"/>
    <lineage>
        <taxon>Eukaryota</taxon>
        <taxon>Metazoa</taxon>
        <taxon>Ecdysozoa</taxon>
        <taxon>Nematoda</taxon>
        <taxon>Chromadorea</taxon>
        <taxon>Rhabditida</taxon>
        <taxon>Rhabditina</taxon>
        <taxon>Rhabditomorpha</taxon>
        <taxon>Strongyloidea</taxon>
        <taxon>Ancylostomatidae</taxon>
        <taxon>Ancylostomatinae</taxon>
        <taxon>Ancylostoma</taxon>
    </lineage>
</organism>
<keyword evidence="2" id="KW-1185">Reference proteome</keyword>
<proteinExistence type="predicted"/>
<evidence type="ECO:0000313" key="2">
    <source>
        <dbReference type="Proteomes" id="UP000054047"/>
    </source>
</evidence>
<dbReference type="Proteomes" id="UP000054047">
    <property type="component" value="Unassembled WGS sequence"/>
</dbReference>
<dbReference type="AlphaFoldDB" id="A0A0C2DXN3"/>